<organism evidence="1">
    <name type="scientific">marine metagenome</name>
    <dbReference type="NCBI Taxonomy" id="408172"/>
    <lineage>
        <taxon>unclassified sequences</taxon>
        <taxon>metagenomes</taxon>
        <taxon>ecological metagenomes</taxon>
    </lineage>
</organism>
<reference evidence="1" key="1">
    <citation type="submission" date="2018-05" db="EMBL/GenBank/DDBJ databases">
        <authorList>
            <person name="Lanie J.A."/>
            <person name="Ng W.-L."/>
            <person name="Kazmierczak K.M."/>
            <person name="Andrzejewski T.M."/>
            <person name="Davidsen T.M."/>
            <person name="Wayne K.J."/>
            <person name="Tettelin H."/>
            <person name="Glass J.I."/>
            <person name="Rusch D."/>
            <person name="Podicherti R."/>
            <person name="Tsui H.-C.T."/>
            <person name="Winkler M.E."/>
        </authorList>
    </citation>
    <scope>NUCLEOTIDE SEQUENCE</scope>
</reference>
<proteinExistence type="predicted"/>
<dbReference type="AlphaFoldDB" id="A0A383AV41"/>
<feature type="non-terminal residue" evidence="1">
    <location>
        <position position="1"/>
    </location>
</feature>
<sequence length="36" mass="3948">VLPPWVDLVTSARPVAIPLVLALREIRSDPLRAVLT</sequence>
<gene>
    <name evidence="1" type="ORF">METZ01_LOCUS464561</name>
</gene>
<evidence type="ECO:0000313" key="1">
    <source>
        <dbReference type="EMBL" id="SVE11707.1"/>
    </source>
</evidence>
<dbReference type="EMBL" id="UINC01195240">
    <property type="protein sequence ID" value="SVE11707.1"/>
    <property type="molecule type" value="Genomic_DNA"/>
</dbReference>
<name>A0A383AV41_9ZZZZ</name>
<protein>
    <submittedName>
        <fullName evidence="1">Uncharacterized protein</fullName>
    </submittedName>
</protein>
<accession>A0A383AV41</accession>